<keyword evidence="2" id="KW-1185">Reference proteome</keyword>
<organism evidence="1 2">
    <name type="scientific">Flavobacterium beibuense</name>
    <dbReference type="NCBI Taxonomy" id="657326"/>
    <lineage>
        <taxon>Bacteria</taxon>
        <taxon>Pseudomonadati</taxon>
        <taxon>Bacteroidota</taxon>
        <taxon>Flavobacteriia</taxon>
        <taxon>Flavobacteriales</taxon>
        <taxon>Flavobacteriaceae</taxon>
        <taxon>Flavobacterium</taxon>
    </lineage>
</organism>
<dbReference type="Proteomes" id="UP000289775">
    <property type="component" value="Unassembled WGS sequence"/>
</dbReference>
<protein>
    <submittedName>
        <fullName evidence="1">Uncharacterized protein</fullName>
    </submittedName>
</protein>
<reference evidence="1 2" key="1">
    <citation type="submission" date="2014-12" db="EMBL/GenBank/DDBJ databases">
        <title>Genome sequence of Flavobacterium beibuense RSKm HC5.</title>
        <authorList>
            <person name="Kim J.F."/>
            <person name="Song J.Y."/>
            <person name="Kwak M.-J."/>
            <person name="Lee S.-W."/>
        </authorList>
    </citation>
    <scope>NUCLEOTIDE SEQUENCE [LARGE SCALE GENOMIC DNA]</scope>
    <source>
        <strain evidence="1 2">RSKm HC5</strain>
    </source>
</reference>
<comment type="caution">
    <text evidence="1">The sequence shown here is derived from an EMBL/GenBank/DDBJ whole genome shotgun (WGS) entry which is preliminary data.</text>
</comment>
<dbReference type="EMBL" id="JUIW01000003">
    <property type="protein sequence ID" value="RYJ44462.1"/>
    <property type="molecule type" value="Genomic_DNA"/>
</dbReference>
<accession>A0A444WF95</accession>
<name>A0A444WF95_9FLAO</name>
<dbReference type="AlphaFoldDB" id="A0A444WF95"/>
<sequence>MFYFTLHDNTNLLYLFYSLYKKYLYLSEYTLFTAMKKYIVLLGLFCLFSCGGEDNDICCMNITDTFTVILKNKQGEDLLNPSHIDCIVPDSIKLFYVINNVEYEIYNPQRDSPRNFFVYQNTMDGLYRIQFYANHAPEEPYPITYIQWTAHDRDTVKCLFEVGQNHINLNKLWYNNSLRIDIEQGSNMEFEVIKDQ</sequence>
<evidence type="ECO:0000313" key="1">
    <source>
        <dbReference type="EMBL" id="RYJ44462.1"/>
    </source>
</evidence>
<proteinExistence type="predicted"/>
<gene>
    <name evidence="1" type="ORF">NU09_1072</name>
</gene>
<evidence type="ECO:0000313" key="2">
    <source>
        <dbReference type="Proteomes" id="UP000289775"/>
    </source>
</evidence>